<dbReference type="EMBL" id="CADIJO010000001">
    <property type="protein sequence ID" value="CAB3659422.1"/>
    <property type="molecule type" value="Genomic_DNA"/>
</dbReference>
<feature type="compositionally biased region" description="Basic and acidic residues" evidence="1">
    <location>
        <begin position="7"/>
        <end position="18"/>
    </location>
</feature>
<accession>A0A6S6ZBB0</accession>
<dbReference type="Proteomes" id="UP000494111">
    <property type="component" value="Unassembled WGS sequence"/>
</dbReference>
<proteinExistence type="predicted"/>
<evidence type="ECO:0000256" key="1">
    <source>
        <dbReference type="SAM" id="MobiDB-lite"/>
    </source>
</evidence>
<dbReference type="AlphaFoldDB" id="A0A6S6ZBB0"/>
<reference evidence="2 3" key="1">
    <citation type="submission" date="2020-04" db="EMBL/GenBank/DDBJ databases">
        <authorList>
            <person name="De Canck E."/>
        </authorList>
    </citation>
    <scope>NUCLEOTIDE SEQUENCE [LARGE SCALE GENOMIC DNA]</scope>
    <source>
        <strain evidence="2 3">LMG 3458</strain>
    </source>
</reference>
<evidence type="ECO:0000313" key="2">
    <source>
        <dbReference type="EMBL" id="CAB3659422.1"/>
    </source>
</evidence>
<feature type="region of interest" description="Disordered" evidence="1">
    <location>
        <begin position="1"/>
        <end position="20"/>
    </location>
</feature>
<organism evidence="2 3">
    <name type="scientific">Achromobacter deleyi</name>
    <dbReference type="NCBI Taxonomy" id="1353891"/>
    <lineage>
        <taxon>Bacteria</taxon>
        <taxon>Pseudomonadati</taxon>
        <taxon>Pseudomonadota</taxon>
        <taxon>Betaproteobacteria</taxon>
        <taxon>Burkholderiales</taxon>
        <taxon>Alcaligenaceae</taxon>
        <taxon>Achromobacter</taxon>
    </lineage>
</organism>
<protein>
    <submittedName>
        <fullName evidence="2">Uncharacterized protein</fullName>
    </submittedName>
</protein>
<evidence type="ECO:0000313" key="3">
    <source>
        <dbReference type="Proteomes" id="UP000494111"/>
    </source>
</evidence>
<name>A0A6S6ZBB0_9BURK</name>
<gene>
    <name evidence="2" type="ORF">LMG3458_00511</name>
</gene>
<sequence length="466" mass="48249">MTIGVTARDHQAGTEGVRRTRRRLAGAARAATLDLAAATDAGAIHAIAIQRAEPRGQGAVVRLGLLGTTAIATGIVVFTQQSQLHHQGGDQRGIQLFPATTTQRARQHHVAKTGADQAADRNADRFEHAAHFTVAAFLQGHAVPAVAAIAAQVVQRAESGHAVFQFDAIDQRLALGFVHFTQHAHGVLAFGAVTRMHDPVGHVARRGEYQQAFGVQVQPAHRQPLAGTQLGQARKHAGTAARVVMADDFARGLVIQDHARRLLGVGPHNGLAIDADLVVRGHALADMGRLAIDRHAASNDQLFHFAARADAGVGQHLVQLGHDHVAVQVLAQPLLHAVGGFQVRQRLLGFLLAATGIGRIGGAGRGGLRIGGGSGCLLGGGGIATAAAERRAQLAAAATGFAFGGRLAGGRGFRLAVGNGVIRTGIIVLHCCIRCHWDSSEFQTWVGLPGAGASSSGDAGSRSASG</sequence>